<dbReference type="PANTHER" id="PTHR45749:SF35">
    <property type="entry name" value="AC-LIKE TRANSPOSASE-RELATED"/>
    <property type="match status" value="1"/>
</dbReference>
<dbReference type="InterPro" id="IPR006580">
    <property type="entry name" value="Znf_TTF"/>
</dbReference>
<evidence type="ECO:0000259" key="2">
    <source>
        <dbReference type="SMART" id="SM00597"/>
    </source>
</evidence>
<sequence length="972" mass="110638">MAVRTGSGSSSVLGRMYTLDGVTVCSTGGCSNLDSLDKKKKMSEGGQKRKKLSGAAYKKLRLAKAAAAAAALLNQKETILPFVKSQVPMEKAGCSHDFNNEPALTVKSEESMDDAGHSPHFESDPAVTVKSEVSMEDPGNIPHFESEPALTVKSEESMEDARHSPHFESEPALTIKSEESMEDAGDHFESEPSLTESFTTGNPVDENSSARMASTSSLSQIEVEIENSESFSVKLEEESAQDISVEEINESRSTGVRFSRLLLRDPGLWMDMDNDLRHFLVSNGPQQVTRFHFPRGKQKRGFDRKYYRRELPNSEIAERPWLMYSESKDSVFCFCCKIFPPKAAVSALCSTGFNDWKNINRNLSNHEKADYHIRAFCKWKDLETKLSLPSANADTSKEPIESETQHWRKVLKRLIIIVRTLATQNIVFRGKSNKIFEKNNGSFLKFIEQIREKIFAQLQAAKYYTLLLDCTQDLNHTEQITLMVRFVTANEEPESGSEMVSIKEHFLSIINVEDSTEAGMLKVLLENMEAFRMDLQDMRGQGYANESDMKIKDVHAHIQGLNPRACYMPCNLQSLNLSVTYAACCAIEAAELFLTIEKLYVFFSASTHRWNILRHHLSTSHQWLTLNPSSTTCWESHIDAVKAVRNQLGKIDDALFAVMEDPTLTGVPKSTTIVEARIIQDRICSFKFLCGLVVWCDILFEVNIMCKRFREIETDLDGAVEQMEKTRQYLQNYRSDEKFEEVIKTAQNLAKELDIDGNFPSEEDDSAGWNRRHFDCESRDEQITDPQQRFKVDFFYRVLDNVWESLQDRFEQIEEHSRLFGLLYTIPKVMELPSEEVRQQCDQLEKVLSHDRDHDIIAAELCYELYALCRYLPANCKTPRAVLEHIYKTKMSTIFSNVSVALRILLTLPVIACGENSFSKLKQIKTQLQCTMTHERLVGLATISYEHELAKSLNVDDLIQVFASQKARRTPL</sequence>
<evidence type="ECO:0000313" key="3">
    <source>
        <dbReference type="EMBL" id="KAG8441551.1"/>
    </source>
</evidence>
<dbReference type="EMBL" id="JAACNH010000006">
    <property type="protein sequence ID" value="KAG8441551.1"/>
    <property type="molecule type" value="Genomic_DNA"/>
</dbReference>
<comment type="caution">
    <text evidence="3">The sequence shown here is derived from an EMBL/GenBank/DDBJ whole genome shotgun (WGS) entry which is preliminary data.</text>
</comment>
<feature type="region of interest" description="Disordered" evidence="1">
    <location>
        <begin position="185"/>
        <end position="209"/>
    </location>
</feature>
<dbReference type="OrthoDB" id="9950531at2759"/>
<dbReference type="Proteomes" id="UP000812440">
    <property type="component" value="Chromosome 3"/>
</dbReference>
<name>A0A8T2JG37_9PIPI</name>
<keyword evidence="4" id="KW-1185">Reference proteome</keyword>
<accession>A0A8T2JG37</accession>
<feature type="compositionally biased region" description="Polar residues" evidence="1">
    <location>
        <begin position="192"/>
        <end position="207"/>
    </location>
</feature>
<feature type="domain" description="TTF-type" evidence="2">
    <location>
        <begin position="306"/>
        <end position="395"/>
    </location>
</feature>
<proteinExistence type="predicted"/>
<reference evidence="3" key="1">
    <citation type="thesis" date="2020" institute="ProQuest LLC" country="789 East Eisenhower Parkway, Ann Arbor, MI, USA">
        <title>Comparative Genomics and Chromosome Evolution.</title>
        <authorList>
            <person name="Mudd A.B."/>
        </authorList>
    </citation>
    <scope>NUCLEOTIDE SEQUENCE</scope>
    <source>
        <strain evidence="3">Female2</strain>
        <tissue evidence="3">Blood</tissue>
    </source>
</reference>
<dbReference type="SMART" id="SM00597">
    <property type="entry name" value="ZnF_TTF"/>
    <property type="match status" value="1"/>
</dbReference>
<dbReference type="PANTHER" id="PTHR45749">
    <property type="match status" value="1"/>
</dbReference>
<dbReference type="AlphaFoldDB" id="A0A8T2JG37"/>
<organism evidence="3 4">
    <name type="scientific">Hymenochirus boettgeri</name>
    <name type="common">Congo dwarf clawed frog</name>
    <dbReference type="NCBI Taxonomy" id="247094"/>
    <lineage>
        <taxon>Eukaryota</taxon>
        <taxon>Metazoa</taxon>
        <taxon>Chordata</taxon>
        <taxon>Craniata</taxon>
        <taxon>Vertebrata</taxon>
        <taxon>Euteleostomi</taxon>
        <taxon>Amphibia</taxon>
        <taxon>Batrachia</taxon>
        <taxon>Anura</taxon>
        <taxon>Pipoidea</taxon>
        <taxon>Pipidae</taxon>
        <taxon>Pipinae</taxon>
        <taxon>Hymenochirus</taxon>
    </lineage>
</organism>
<evidence type="ECO:0000256" key="1">
    <source>
        <dbReference type="SAM" id="MobiDB-lite"/>
    </source>
</evidence>
<gene>
    <name evidence="3" type="ORF">GDO86_007070</name>
</gene>
<evidence type="ECO:0000313" key="4">
    <source>
        <dbReference type="Proteomes" id="UP000812440"/>
    </source>
</evidence>
<protein>
    <recommendedName>
        <fullName evidence="2">TTF-type domain-containing protein</fullName>
    </recommendedName>
</protein>